<dbReference type="Proteomes" id="UP001162156">
    <property type="component" value="Unassembled WGS sequence"/>
</dbReference>
<gene>
    <name evidence="1" type="ORF">NQ314_012104</name>
</gene>
<dbReference type="EMBL" id="JANEYF010003362">
    <property type="protein sequence ID" value="KAJ8937022.1"/>
    <property type="molecule type" value="Genomic_DNA"/>
</dbReference>
<name>A0AAV8XDB9_9CUCU</name>
<proteinExistence type="predicted"/>
<accession>A0AAV8XDB9</accession>
<protein>
    <submittedName>
        <fullName evidence="1">Uncharacterized protein</fullName>
    </submittedName>
</protein>
<organism evidence="1 2">
    <name type="scientific">Rhamnusium bicolor</name>
    <dbReference type="NCBI Taxonomy" id="1586634"/>
    <lineage>
        <taxon>Eukaryota</taxon>
        <taxon>Metazoa</taxon>
        <taxon>Ecdysozoa</taxon>
        <taxon>Arthropoda</taxon>
        <taxon>Hexapoda</taxon>
        <taxon>Insecta</taxon>
        <taxon>Pterygota</taxon>
        <taxon>Neoptera</taxon>
        <taxon>Endopterygota</taxon>
        <taxon>Coleoptera</taxon>
        <taxon>Polyphaga</taxon>
        <taxon>Cucujiformia</taxon>
        <taxon>Chrysomeloidea</taxon>
        <taxon>Cerambycidae</taxon>
        <taxon>Lepturinae</taxon>
        <taxon>Rhagiini</taxon>
        <taxon>Rhamnusium</taxon>
    </lineage>
</organism>
<comment type="caution">
    <text evidence="1">The sequence shown here is derived from an EMBL/GenBank/DDBJ whole genome shotgun (WGS) entry which is preliminary data.</text>
</comment>
<sequence length="15" mass="1679">MTISSTIAESWKLLV</sequence>
<evidence type="ECO:0000313" key="2">
    <source>
        <dbReference type="Proteomes" id="UP001162156"/>
    </source>
</evidence>
<evidence type="ECO:0000313" key="1">
    <source>
        <dbReference type="EMBL" id="KAJ8937022.1"/>
    </source>
</evidence>
<reference evidence="1" key="1">
    <citation type="journal article" date="2023" name="Insect Mol. Biol.">
        <title>Genome sequencing provides insights into the evolution of gene families encoding plant cell wall-degrading enzymes in longhorned beetles.</title>
        <authorList>
            <person name="Shin N.R."/>
            <person name="Okamura Y."/>
            <person name="Kirsch R."/>
            <person name="Pauchet Y."/>
        </authorList>
    </citation>
    <scope>NUCLEOTIDE SEQUENCE</scope>
    <source>
        <strain evidence="1">RBIC_L_NR</strain>
    </source>
</reference>
<keyword evidence="2" id="KW-1185">Reference proteome</keyword>